<dbReference type="InterPro" id="IPR036038">
    <property type="entry name" value="Aminotransferase-like"/>
</dbReference>
<reference evidence="7" key="1">
    <citation type="submission" date="2016-11" db="EMBL/GenBank/DDBJ databases">
        <authorList>
            <person name="Varghese N."/>
            <person name="Submissions S."/>
        </authorList>
    </citation>
    <scope>NUCLEOTIDE SEQUENCE [LARGE SCALE GENOMIC DNA]</scope>
    <source>
        <strain evidence="7">DSM 15518</strain>
    </source>
</reference>
<dbReference type="RefSeq" id="WP_072888797.1">
    <property type="nucleotide sequence ID" value="NZ_FRAE01000031.1"/>
</dbReference>
<keyword evidence="3 5" id="KW-0663">Pyridoxal phosphate</keyword>
<proteinExistence type="inferred from homology"/>
<dbReference type="EMBL" id="FRAE01000031">
    <property type="protein sequence ID" value="SHK06518.1"/>
    <property type="molecule type" value="Genomic_DNA"/>
</dbReference>
<dbReference type="GO" id="GO:0008652">
    <property type="term" value="P:amino acid biosynthetic process"/>
    <property type="evidence" value="ECO:0007669"/>
    <property type="project" value="UniProtKB-ARBA"/>
</dbReference>
<protein>
    <submittedName>
        <fullName evidence="6">Branched-chain amino acid aminotransferase</fullName>
    </submittedName>
</protein>
<dbReference type="GO" id="GO:0005829">
    <property type="term" value="C:cytosol"/>
    <property type="evidence" value="ECO:0007669"/>
    <property type="project" value="TreeGrafter"/>
</dbReference>
<dbReference type="Pfam" id="PF01063">
    <property type="entry name" value="Aminotran_4"/>
    <property type="match status" value="1"/>
</dbReference>
<accession>A0A1M6PEX9</accession>
<dbReference type="InterPro" id="IPR043131">
    <property type="entry name" value="BCAT-like_N"/>
</dbReference>
<dbReference type="AlphaFoldDB" id="A0A1M6PEX9"/>
<dbReference type="PROSITE" id="PS00770">
    <property type="entry name" value="AA_TRANSFER_CLASS_4"/>
    <property type="match status" value="1"/>
</dbReference>
<dbReference type="InterPro" id="IPR001544">
    <property type="entry name" value="Aminotrans_IV"/>
</dbReference>
<dbReference type="FunFam" id="3.20.10.10:FF:000002">
    <property type="entry name" value="D-alanine aminotransferase"/>
    <property type="match status" value="1"/>
</dbReference>
<comment type="similarity">
    <text evidence="2 4">Belongs to the class-IV pyridoxal-phosphate-dependent aminotransferase family.</text>
</comment>
<evidence type="ECO:0000313" key="7">
    <source>
        <dbReference type="Proteomes" id="UP000242497"/>
    </source>
</evidence>
<comment type="cofactor">
    <cofactor evidence="1 5">
        <name>pyridoxal 5'-phosphate</name>
        <dbReference type="ChEBI" id="CHEBI:597326"/>
    </cofactor>
</comment>
<dbReference type="CDD" id="cd00449">
    <property type="entry name" value="PLPDE_IV"/>
    <property type="match status" value="1"/>
</dbReference>
<dbReference type="InterPro" id="IPR018300">
    <property type="entry name" value="Aminotrans_IV_CS"/>
</dbReference>
<dbReference type="PANTHER" id="PTHR42743">
    <property type="entry name" value="AMINO-ACID AMINOTRANSFERASE"/>
    <property type="match status" value="1"/>
</dbReference>
<dbReference type="Gene3D" id="3.30.470.10">
    <property type="match status" value="1"/>
</dbReference>
<organism evidence="6 7">
    <name type="scientific">Tepidibacter formicigenes DSM 15518</name>
    <dbReference type="NCBI Taxonomy" id="1123349"/>
    <lineage>
        <taxon>Bacteria</taxon>
        <taxon>Bacillati</taxon>
        <taxon>Bacillota</taxon>
        <taxon>Clostridia</taxon>
        <taxon>Peptostreptococcales</taxon>
        <taxon>Peptostreptococcaceae</taxon>
        <taxon>Tepidibacter</taxon>
    </lineage>
</organism>
<evidence type="ECO:0000256" key="5">
    <source>
        <dbReference type="RuleBase" id="RU004516"/>
    </source>
</evidence>
<dbReference type="GO" id="GO:0008483">
    <property type="term" value="F:transaminase activity"/>
    <property type="evidence" value="ECO:0007669"/>
    <property type="project" value="UniProtKB-KW"/>
</dbReference>
<evidence type="ECO:0000256" key="1">
    <source>
        <dbReference type="ARBA" id="ARBA00001933"/>
    </source>
</evidence>
<evidence type="ECO:0000256" key="3">
    <source>
        <dbReference type="ARBA" id="ARBA00022898"/>
    </source>
</evidence>
<dbReference type="InterPro" id="IPR050571">
    <property type="entry name" value="Class-IV_PLP-Dep_Aminotrnsfr"/>
</dbReference>
<evidence type="ECO:0000313" key="6">
    <source>
        <dbReference type="EMBL" id="SHK06518.1"/>
    </source>
</evidence>
<sequence>MIEAILEYYIYNRELYSTKEIGYFDKISNPMIYEVIRVIEGQPLFLEEHLERMEKSAKLIDFNLNKSKEEISNEVYKLIDKNNCNNMNIKFLCSNLDKDNQDFFLYFIKSYYPEEHLYKKGIHTISYYSERKNPNAKVVNIKLREKISQKLKEENAFEALLVNNEGLITEGSRSNMFFVKDNKLYTAPAKDVLLGVTRNKIMDICKKLNIEVIEESIKKSDIYNLEGAFMTSTSVNVIPIKSIDDILINSLENPIIKKIGKAYEEEMKNYINARKEFKIK</sequence>
<keyword evidence="7" id="KW-1185">Reference proteome</keyword>
<evidence type="ECO:0000256" key="2">
    <source>
        <dbReference type="ARBA" id="ARBA00009320"/>
    </source>
</evidence>
<dbReference type="Gene3D" id="3.20.10.10">
    <property type="entry name" value="D-amino Acid Aminotransferase, subunit A, domain 2"/>
    <property type="match status" value="1"/>
</dbReference>
<dbReference type="Proteomes" id="UP000242497">
    <property type="component" value="Unassembled WGS sequence"/>
</dbReference>
<dbReference type="STRING" id="1123349.SAMN02744037_01537"/>
<keyword evidence="6" id="KW-0032">Aminotransferase</keyword>
<dbReference type="GO" id="GO:0046394">
    <property type="term" value="P:carboxylic acid biosynthetic process"/>
    <property type="evidence" value="ECO:0007669"/>
    <property type="project" value="UniProtKB-ARBA"/>
</dbReference>
<name>A0A1M6PEX9_9FIRM</name>
<keyword evidence="6" id="KW-0808">Transferase</keyword>
<dbReference type="OrthoDB" id="9805628at2"/>
<evidence type="ECO:0000256" key="4">
    <source>
        <dbReference type="RuleBase" id="RU004106"/>
    </source>
</evidence>
<dbReference type="PANTHER" id="PTHR42743:SF11">
    <property type="entry name" value="AMINODEOXYCHORISMATE LYASE"/>
    <property type="match status" value="1"/>
</dbReference>
<gene>
    <name evidence="6" type="ORF">SAMN02744037_01537</name>
</gene>
<dbReference type="SUPFAM" id="SSF56752">
    <property type="entry name" value="D-aminoacid aminotransferase-like PLP-dependent enzymes"/>
    <property type="match status" value="1"/>
</dbReference>
<dbReference type="InterPro" id="IPR043132">
    <property type="entry name" value="BCAT-like_C"/>
</dbReference>